<evidence type="ECO:0000256" key="1">
    <source>
        <dbReference type="ARBA" id="ARBA00023015"/>
    </source>
</evidence>
<dbReference type="PANTHER" id="PTHR43436:SF1">
    <property type="entry name" value="TRANSCRIPTIONAL REGULATORY PROTEIN"/>
    <property type="match status" value="1"/>
</dbReference>
<dbReference type="InterPro" id="IPR009057">
    <property type="entry name" value="Homeodomain-like_sf"/>
</dbReference>
<keyword evidence="2" id="KW-0804">Transcription</keyword>
<dbReference type="AlphaFoldDB" id="A0A8B6X9F1"/>
<dbReference type="SMART" id="SM00342">
    <property type="entry name" value="HTH_ARAC"/>
    <property type="match status" value="1"/>
</dbReference>
<reference evidence="5" key="3">
    <citation type="journal article" date="2001" name="Curr. Opin. Microbiol.">
        <title>The AraC transcriptional activators.</title>
        <authorList>
            <person name="Martin R.G."/>
            <person name="Rosner J.L."/>
        </authorList>
    </citation>
    <scope>NUCLEOTIDE SEQUENCE</scope>
</reference>
<dbReference type="PANTHER" id="PTHR43436">
    <property type="entry name" value="ARAC-FAMILY TRANSCRIPTIONAL REGULATOR"/>
    <property type="match status" value="1"/>
</dbReference>
<keyword evidence="1" id="KW-0805">Transcription regulation</keyword>
<dbReference type="Pfam" id="PF06719">
    <property type="entry name" value="AraC_N"/>
    <property type="match status" value="1"/>
</dbReference>
<reference evidence="5" key="5">
    <citation type="journal article" date="2021" name="FEMS Microbiol. Rev.">
        <title>An update of the unceasingly growing and diverse AraC/XylS family of transcriptional activators.</title>
        <authorList>
            <person name="Cortes-Avalos D."/>
            <person name="Martinez-Perez N."/>
            <person name="Ortiz-Moncada M.A."/>
            <person name="Juarez-Gonzalez A."/>
            <person name="Banos-Vargas A.A."/>
            <person name="Estrada-de Los Santos P."/>
            <person name="Perez-Rueda E."/>
            <person name="Ibarra J.A."/>
        </authorList>
    </citation>
    <scope>NUCLEOTIDE SEQUENCE</scope>
</reference>
<name>A0A8B6X9F1_9BURK</name>
<protein>
    <submittedName>
        <fullName evidence="5">AraC family transcriptional regulator</fullName>
    </submittedName>
</protein>
<dbReference type="RefSeq" id="WP_051378667.1">
    <property type="nucleotide sequence ID" value="NZ_AXWS01000013.1"/>
</dbReference>
<dbReference type="SUPFAM" id="SSF46689">
    <property type="entry name" value="Homeodomain-like"/>
    <property type="match status" value="2"/>
</dbReference>
<organism evidence="4 5">
    <name type="scientific">Derxia gummosa DSM 723</name>
    <dbReference type="NCBI Taxonomy" id="1121388"/>
    <lineage>
        <taxon>Bacteria</taxon>
        <taxon>Pseudomonadati</taxon>
        <taxon>Pseudomonadota</taxon>
        <taxon>Betaproteobacteria</taxon>
        <taxon>Burkholderiales</taxon>
        <taxon>Alcaligenaceae</taxon>
        <taxon>Derxia</taxon>
    </lineage>
</organism>
<dbReference type="OrthoDB" id="34150at2"/>
<sequence length="318" mass="35485">MLNTPPCLPAATAVDPLEVIVLRAELASHIERLTRQRDGAHESVIPRVWFARLSHANHPQHVVHEPALCVLAQGSKRVLLGSDVYVYDPNQFLVVSQNLPVASQVIDATPESPYLGVRIDLDPKEITSLALELGERIAPPTCACQRGISTGDLTPSLLDAVLRLVRLADTPADIALLAPLIQREILYRLLTSPLGWKLAQLAAAESNSHRIARAINWLRANFDAPLRIDELAREVHMSASSLHHHFKAVTAMSPLQYQKQLRLQEARRVMLAEHVDAGTASRRVGYESQSQFTREYSRFFGEPPVRDIRRLREAQMRG</sequence>
<dbReference type="InterPro" id="IPR009594">
    <property type="entry name" value="Tscrpt_reg_HTH_AraC_N"/>
</dbReference>
<dbReference type="PROSITE" id="PS01124">
    <property type="entry name" value="HTH_ARAC_FAMILY_2"/>
    <property type="match status" value="1"/>
</dbReference>
<evidence type="ECO:0000313" key="4">
    <source>
        <dbReference type="Proteomes" id="UP000675920"/>
    </source>
</evidence>
<accession>A0A8B6X9F1</accession>
<dbReference type="Gene3D" id="1.10.10.60">
    <property type="entry name" value="Homeodomain-like"/>
    <property type="match status" value="1"/>
</dbReference>
<dbReference type="Proteomes" id="UP000675920">
    <property type="component" value="Unplaced"/>
</dbReference>
<reference evidence="5" key="1">
    <citation type="journal article" date="1997" name="Microbiol. Mol. Biol. Rev.">
        <title>Arac/XylS family of transcriptional regulators.</title>
        <authorList>
            <person name="Gallegos M.T."/>
            <person name="Schleif R."/>
            <person name="Bairoch A."/>
            <person name="Hofmann K."/>
            <person name="Ramos J.L."/>
        </authorList>
    </citation>
    <scope>NUCLEOTIDE SEQUENCE</scope>
</reference>
<dbReference type="GO" id="GO:0043565">
    <property type="term" value="F:sequence-specific DNA binding"/>
    <property type="evidence" value="ECO:0007669"/>
    <property type="project" value="InterPro"/>
</dbReference>
<evidence type="ECO:0000259" key="3">
    <source>
        <dbReference type="PROSITE" id="PS01124"/>
    </source>
</evidence>
<dbReference type="Pfam" id="PF12833">
    <property type="entry name" value="HTH_18"/>
    <property type="match status" value="1"/>
</dbReference>
<dbReference type="GO" id="GO:0003700">
    <property type="term" value="F:DNA-binding transcription factor activity"/>
    <property type="evidence" value="ECO:0007669"/>
    <property type="project" value="InterPro"/>
</dbReference>
<evidence type="ECO:0000256" key="2">
    <source>
        <dbReference type="ARBA" id="ARBA00023163"/>
    </source>
</evidence>
<keyword evidence="4" id="KW-1185">Reference proteome</keyword>
<reference evidence="5" key="6">
    <citation type="submission" date="2025-08" db="UniProtKB">
        <authorList>
            <consortium name="RefSeq"/>
        </authorList>
    </citation>
    <scope>IDENTIFICATION</scope>
</reference>
<reference evidence="5" key="4">
    <citation type="journal article" date="2005" name="FEMS Microbiol. Rev.">
        <title>The many faces of the helix-turn-helix domain: transcription regulation and beyond.</title>
        <authorList>
            <person name="Aravind L."/>
            <person name="Anantharaman V."/>
            <person name="Balaji S."/>
            <person name="Babu M.M."/>
            <person name="Iyer L.M."/>
        </authorList>
    </citation>
    <scope>NUCLEOTIDE SEQUENCE</scope>
</reference>
<feature type="domain" description="HTH araC/xylS-type" evidence="3">
    <location>
        <begin position="212"/>
        <end position="310"/>
    </location>
</feature>
<evidence type="ECO:0000313" key="5">
    <source>
        <dbReference type="RefSeq" id="WP_051378667.1"/>
    </source>
</evidence>
<proteinExistence type="predicted"/>
<reference evidence="5" key="2">
    <citation type="journal article" date="1999" name="J. Mol. Evol.">
        <title>Molecular evolution of helix-turn-helix proteins.</title>
        <authorList>
            <person name="Rosinski J.A."/>
            <person name="Atchley W.R."/>
        </authorList>
    </citation>
    <scope>NUCLEOTIDE SEQUENCE</scope>
</reference>
<dbReference type="InterPro" id="IPR018060">
    <property type="entry name" value="HTH_AraC"/>
</dbReference>